<dbReference type="AlphaFoldDB" id="D4ZKF3"/>
<keyword evidence="2" id="KW-1185">Reference proteome</keyword>
<evidence type="ECO:0000313" key="1">
    <source>
        <dbReference type="EMBL" id="BAJ02152.1"/>
    </source>
</evidence>
<protein>
    <submittedName>
        <fullName evidence="1">Uncharacterized protein</fullName>
    </submittedName>
</protein>
<dbReference type="STRING" id="637905.SVI_2181"/>
<organism evidence="1 2">
    <name type="scientific">Shewanella violacea (strain JCM 10179 / CIP 106290 / LMG 19151 / DSS12)</name>
    <dbReference type="NCBI Taxonomy" id="637905"/>
    <lineage>
        <taxon>Bacteria</taxon>
        <taxon>Pseudomonadati</taxon>
        <taxon>Pseudomonadota</taxon>
        <taxon>Gammaproteobacteria</taxon>
        <taxon>Alteromonadales</taxon>
        <taxon>Shewanellaceae</taxon>
        <taxon>Shewanella</taxon>
    </lineage>
</organism>
<reference evidence="2" key="1">
    <citation type="journal article" date="2010" name="Mol. Biosyst.">
        <title>Complete genome sequence and comparative analysis of Shewanella violacea, a psychrophilic and piezophilic bacterium from deep sea floor sediments.</title>
        <authorList>
            <person name="Aono E."/>
            <person name="Baba T."/>
            <person name="Ara T."/>
            <person name="Nishi T."/>
            <person name="Nakamichi T."/>
            <person name="Inamoto E."/>
            <person name="Toyonaga H."/>
            <person name="Hasegawa M."/>
            <person name="Takai Y."/>
            <person name="Okumura Y."/>
            <person name="Baba M."/>
            <person name="Tomita M."/>
            <person name="Kato C."/>
            <person name="Oshima T."/>
            <person name="Nakasone K."/>
            <person name="Mori H."/>
        </authorList>
    </citation>
    <scope>NUCLEOTIDE SEQUENCE [LARGE SCALE GENOMIC DNA]</scope>
    <source>
        <strain evidence="2">JCM 10179 / CIP 106290 / LMG 19151 / DSS12</strain>
    </source>
</reference>
<name>D4ZKF3_SHEVD</name>
<evidence type="ECO:0000313" key="2">
    <source>
        <dbReference type="Proteomes" id="UP000002350"/>
    </source>
</evidence>
<proteinExistence type="predicted"/>
<dbReference type="Proteomes" id="UP000002350">
    <property type="component" value="Chromosome"/>
</dbReference>
<dbReference type="eggNOG" id="ENOG502ZV4N">
    <property type="taxonomic scope" value="Bacteria"/>
</dbReference>
<gene>
    <name evidence="1" type="ordered locus">SVI_2181</name>
</gene>
<dbReference type="KEGG" id="svo:SVI_2181"/>
<dbReference type="HOGENOM" id="CLU_2071522_0_0_6"/>
<sequence length="121" mass="13793">MSRLQLPKGSHNVILALAAVYIVYKYSQGYERLDKVVNQATKPAAQLWSDIDARLGGWSPVELTDLVIQPWYLNTSFVISDDAWEVLTRDANNRLMMKQLFDGRTLKSEYRHLVGQPIGNI</sequence>
<dbReference type="EMBL" id="AP011177">
    <property type="protein sequence ID" value="BAJ02152.1"/>
    <property type="molecule type" value="Genomic_DNA"/>
</dbReference>
<accession>D4ZKF3</accession>